<sequence>MAKELLLFELNTVRNWTTGLFDEVNEEDMHHIPEGFNNSLHWQFGHVAAMMEMVTAAVTDKNTDAYKRYAKYFGTGTSPDDFDDDTPDTKEIEALLRGHMARLEDMEEEVLQEDLPREFMGMTKRFEQVGFIALHEAMHVGKMQEMKRVLDNRGVS</sequence>
<proteinExistence type="predicted"/>
<feature type="domain" description="DinB-like" evidence="1">
    <location>
        <begin position="10"/>
        <end position="141"/>
    </location>
</feature>
<dbReference type="InterPro" id="IPR034660">
    <property type="entry name" value="DinB/YfiT-like"/>
</dbReference>
<dbReference type="SUPFAM" id="SSF109854">
    <property type="entry name" value="DinB/YfiT-like putative metalloenzymes"/>
    <property type="match status" value="1"/>
</dbReference>
<reference evidence="3" key="1">
    <citation type="journal article" date="2019" name="Int. J. Syst. Evol. Microbiol.">
        <title>The Global Catalogue of Microorganisms (GCM) 10K type strain sequencing project: providing services to taxonomists for standard genome sequencing and annotation.</title>
        <authorList>
            <consortium name="The Broad Institute Genomics Platform"/>
            <consortium name="The Broad Institute Genome Sequencing Center for Infectious Disease"/>
            <person name="Wu L."/>
            <person name="Ma J."/>
        </authorList>
    </citation>
    <scope>NUCLEOTIDE SEQUENCE [LARGE SCALE GENOMIC DNA]</scope>
    <source>
        <strain evidence="3">JCM 16981</strain>
    </source>
</reference>
<dbReference type="Pfam" id="PF12867">
    <property type="entry name" value="DinB_2"/>
    <property type="match status" value="1"/>
</dbReference>
<organism evidence="2 3">
    <name type="scientific">Salinicoccus jeotgali</name>
    <dbReference type="NCBI Taxonomy" id="381634"/>
    <lineage>
        <taxon>Bacteria</taxon>
        <taxon>Bacillati</taxon>
        <taxon>Bacillota</taxon>
        <taxon>Bacilli</taxon>
        <taxon>Bacillales</taxon>
        <taxon>Staphylococcaceae</taxon>
        <taxon>Salinicoccus</taxon>
    </lineage>
</organism>
<dbReference type="GO" id="GO:0016740">
    <property type="term" value="F:transferase activity"/>
    <property type="evidence" value="ECO:0007669"/>
    <property type="project" value="UniProtKB-KW"/>
</dbReference>
<gene>
    <name evidence="2" type="primary">bstA_2</name>
    <name evidence="2" type="ORF">GCM10022378_19830</name>
</gene>
<dbReference type="Proteomes" id="UP001500920">
    <property type="component" value="Unassembled WGS sequence"/>
</dbReference>
<accession>A0ABP7F545</accession>
<protein>
    <submittedName>
        <fullName evidence="2">Bacillithiol transferase BstA</fullName>
    </submittedName>
</protein>
<name>A0ABP7F545_9STAP</name>
<comment type="caution">
    <text evidence="2">The sequence shown here is derived from an EMBL/GenBank/DDBJ whole genome shotgun (WGS) entry which is preliminary data.</text>
</comment>
<evidence type="ECO:0000313" key="3">
    <source>
        <dbReference type="Proteomes" id="UP001500920"/>
    </source>
</evidence>
<keyword evidence="2" id="KW-0808">Transferase</keyword>
<dbReference type="EMBL" id="BAABCK010000067">
    <property type="protein sequence ID" value="GAA3731603.1"/>
    <property type="molecule type" value="Genomic_DNA"/>
</dbReference>
<dbReference type="InterPro" id="IPR024775">
    <property type="entry name" value="DinB-like"/>
</dbReference>
<evidence type="ECO:0000313" key="2">
    <source>
        <dbReference type="EMBL" id="GAA3731603.1"/>
    </source>
</evidence>
<dbReference type="Gene3D" id="1.20.120.450">
    <property type="entry name" value="dinb family like domain"/>
    <property type="match status" value="1"/>
</dbReference>
<dbReference type="RefSeq" id="WP_344703979.1">
    <property type="nucleotide sequence ID" value="NZ_BAABCK010000067.1"/>
</dbReference>
<evidence type="ECO:0000259" key="1">
    <source>
        <dbReference type="Pfam" id="PF12867"/>
    </source>
</evidence>
<keyword evidence="3" id="KW-1185">Reference proteome</keyword>